<evidence type="ECO:0000313" key="2">
    <source>
        <dbReference type="Proteomes" id="UP000595437"/>
    </source>
</evidence>
<gene>
    <name evidence="1" type="ORF">FKW44_004709</name>
</gene>
<feature type="non-terminal residue" evidence="1">
    <location>
        <position position="1"/>
    </location>
</feature>
<accession>A0A7T8HN18</accession>
<dbReference type="Proteomes" id="UP000595437">
    <property type="component" value="Chromosome 3"/>
</dbReference>
<protein>
    <submittedName>
        <fullName evidence="1">Uncharacterized protein</fullName>
    </submittedName>
</protein>
<keyword evidence="2" id="KW-1185">Reference proteome</keyword>
<dbReference type="AlphaFoldDB" id="A0A7T8HN18"/>
<organism evidence="1 2">
    <name type="scientific">Caligus rogercresseyi</name>
    <name type="common">Sea louse</name>
    <dbReference type="NCBI Taxonomy" id="217165"/>
    <lineage>
        <taxon>Eukaryota</taxon>
        <taxon>Metazoa</taxon>
        <taxon>Ecdysozoa</taxon>
        <taxon>Arthropoda</taxon>
        <taxon>Crustacea</taxon>
        <taxon>Multicrustacea</taxon>
        <taxon>Hexanauplia</taxon>
        <taxon>Copepoda</taxon>
        <taxon>Siphonostomatoida</taxon>
        <taxon>Caligidae</taxon>
        <taxon>Caligus</taxon>
    </lineage>
</organism>
<evidence type="ECO:0000313" key="1">
    <source>
        <dbReference type="EMBL" id="QQP52530.1"/>
    </source>
</evidence>
<sequence length="53" mass="6397">HNPVCTAMYLNNSIAYNHLKCTPDLEEFLFLLFGYYHQKGRRKWITKELYSKT</sequence>
<dbReference type="EMBL" id="CP045892">
    <property type="protein sequence ID" value="QQP52530.1"/>
    <property type="molecule type" value="Genomic_DNA"/>
</dbReference>
<reference evidence="2" key="1">
    <citation type="submission" date="2021-01" db="EMBL/GenBank/DDBJ databases">
        <title>Caligus Genome Assembly.</title>
        <authorList>
            <person name="Gallardo-Escarate C."/>
        </authorList>
    </citation>
    <scope>NUCLEOTIDE SEQUENCE [LARGE SCALE GENOMIC DNA]</scope>
</reference>
<name>A0A7T8HN18_CALRO</name>
<proteinExistence type="predicted"/>